<feature type="signal peptide" evidence="1">
    <location>
        <begin position="1"/>
        <end position="23"/>
    </location>
</feature>
<keyword evidence="1" id="KW-0732">Signal</keyword>
<organism evidence="2">
    <name type="scientific">Amblyomma tuberculatum</name>
    <dbReference type="NCBI Taxonomy" id="48802"/>
    <lineage>
        <taxon>Eukaryota</taxon>
        <taxon>Metazoa</taxon>
        <taxon>Ecdysozoa</taxon>
        <taxon>Arthropoda</taxon>
        <taxon>Chelicerata</taxon>
        <taxon>Arachnida</taxon>
        <taxon>Acari</taxon>
        <taxon>Parasitiformes</taxon>
        <taxon>Ixodida</taxon>
        <taxon>Ixodoidea</taxon>
        <taxon>Ixodidae</taxon>
        <taxon>Amblyomminae</taxon>
        <taxon>Amblyomma</taxon>
    </lineage>
</organism>
<reference evidence="2" key="1">
    <citation type="submission" date="2019-12" db="EMBL/GenBank/DDBJ databases">
        <title>The sialotranscriptome of the gopher-tortoise tick, Amblyomma tuberculatum.</title>
        <authorList>
            <person name="Karim S."/>
            <person name="Andersen J."/>
            <person name="Kumar D."/>
            <person name="Adamson S."/>
            <person name="Ennen J."/>
            <person name="Qualis C.P."/>
            <person name="Ribeiro J.M.C."/>
        </authorList>
    </citation>
    <scope>NUCLEOTIDE SEQUENCE</scope>
    <source>
        <strain evidence="2">Removed</strain>
        <tissue evidence="2">Salivary glands</tissue>
    </source>
</reference>
<feature type="chain" id="PRO_5026704763" evidence="1">
    <location>
        <begin position="24"/>
        <end position="92"/>
    </location>
</feature>
<dbReference type="AlphaFoldDB" id="A0A6M2E3U5"/>
<sequence length="92" mass="9600">MKTVVLTVTALLLPAVMLAKSQALLEQEAYSGGSAFPGRTFGSGYPGNQFPGPIGSPHSGSRRCGRNFCPPGRRCVQVPVRCVAPPCPTIDA</sequence>
<evidence type="ECO:0000256" key="1">
    <source>
        <dbReference type="SAM" id="SignalP"/>
    </source>
</evidence>
<protein>
    <submittedName>
        <fullName evidence="2">Putative conserved secreted protein</fullName>
    </submittedName>
</protein>
<proteinExistence type="predicted"/>
<name>A0A6M2E3U5_9ACAR</name>
<evidence type="ECO:0000313" key="2">
    <source>
        <dbReference type="EMBL" id="NOV52138.1"/>
    </source>
</evidence>
<accession>A0A6M2E3U5</accession>
<dbReference type="EMBL" id="GIDH01000195">
    <property type="protein sequence ID" value="NOV52138.1"/>
    <property type="molecule type" value="Transcribed_RNA"/>
</dbReference>